<evidence type="ECO:0000313" key="2">
    <source>
        <dbReference type="Proteomes" id="UP001359886"/>
    </source>
</evidence>
<protein>
    <recommendedName>
        <fullName evidence="3">Transposase DDE domain-containing protein</fullName>
    </recommendedName>
</protein>
<dbReference type="RefSeq" id="WP_354696467.1">
    <property type="nucleotide sequence ID" value="NZ_JAZHOG010000011.1"/>
</dbReference>
<evidence type="ECO:0000313" key="1">
    <source>
        <dbReference type="EMBL" id="MEJ8569145.1"/>
    </source>
</evidence>
<organism evidence="1 2">
    <name type="scientific">Elongatibacter sediminis</name>
    <dbReference type="NCBI Taxonomy" id="3119006"/>
    <lineage>
        <taxon>Bacteria</taxon>
        <taxon>Pseudomonadati</taxon>
        <taxon>Pseudomonadota</taxon>
        <taxon>Gammaproteobacteria</taxon>
        <taxon>Chromatiales</taxon>
        <taxon>Wenzhouxiangellaceae</taxon>
        <taxon>Elongatibacter</taxon>
    </lineage>
</organism>
<evidence type="ECO:0008006" key="3">
    <source>
        <dbReference type="Google" id="ProtNLM"/>
    </source>
</evidence>
<sequence>MITYWNEARDRVEALHTRAERSRCMEARRRARLGAWGRDVLFRYETALWVSVTAAIWLRRRNRQDSEERSGPLAEVLASLWIMNRWRRLAERASQALQENDRPAGGH</sequence>
<reference evidence="1 2" key="1">
    <citation type="submission" date="2024-02" db="EMBL/GenBank/DDBJ databases">
        <title>A novel Wenzhouxiangellaceae bacterium, isolated from coastal sediments.</title>
        <authorList>
            <person name="Du Z.-J."/>
            <person name="Ye Y.-Q."/>
            <person name="Zhang X.-Y."/>
        </authorList>
    </citation>
    <scope>NUCLEOTIDE SEQUENCE [LARGE SCALE GENOMIC DNA]</scope>
    <source>
        <strain evidence="1 2">CH-27</strain>
    </source>
</reference>
<name>A0AAW9RJU9_9GAMM</name>
<dbReference type="AlphaFoldDB" id="A0AAW9RJU9"/>
<gene>
    <name evidence="1" type="ORF">V3330_16055</name>
</gene>
<keyword evidence="2" id="KW-1185">Reference proteome</keyword>
<dbReference type="Proteomes" id="UP001359886">
    <property type="component" value="Unassembled WGS sequence"/>
</dbReference>
<comment type="caution">
    <text evidence="1">The sequence shown here is derived from an EMBL/GenBank/DDBJ whole genome shotgun (WGS) entry which is preliminary data.</text>
</comment>
<dbReference type="EMBL" id="JAZHOG010000011">
    <property type="protein sequence ID" value="MEJ8569145.1"/>
    <property type="molecule type" value="Genomic_DNA"/>
</dbReference>
<accession>A0AAW9RJU9</accession>
<proteinExistence type="predicted"/>